<evidence type="ECO:0000259" key="3">
    <source>
        <dbReference type="PROSITE" id="PS51782"/>
    </source>
</evidence>
<sequence length="233" mass="26136">MSGCTRTGVGGSGDEKKEPWYLKGQEYRRQLNYEAAIDAFHKALEVNPRSSAAHQELGILYEQHKADPASAIFHYKRFLALKKESPVAGKIKNRITLCQVDLVDEIKKTGTVETRRKELTGLQQQLTKVTHEKENLLHENQLLKQRLQDINPALANINPPPPPQSSSRSTNVATQSKPDQAVARRHKVKSGDTLTYIADIFHVKVDDIKAANPDLKPRSMRVGSTVYIPLQKP</sequence>
<dbReference type="AlphaFoldDB" id="A0A382NWB3"/>
<feature type="region of interest" description="Disordered" evidence="2">
    <location>
        <begin position="153"/>
        <end position="188"/>
    </location>
</feature>
<dbReference type="PROSITE" id="PS50005">
    <property type="entry name" value="TPR"/>
    <property type="match status" value="1"/>
</dbReference>
<organism evidence="4">
    <name type="scientific">marine metagenome</name>
    <dbReference type="NCBI Taxonomy" id="408172"/>
    <lineage>
        <taxon>unclassified sequences</taxon>
        <taxon>metagenomes</taxon>
        <taxon>ecological metagenomes</taxon>
    </lineage>
</organism>
<dbReference type="SMART" id="SM00028">
    <property type="entry name" value="TPR"/>
    <property type="match status" value="2"/>
</dbReference>
<dbReference type="Pfam" id="PF01476">
    <property type="entry name" value="LysM"/>
    <property type="match status" value="1"/>
</dbReference>
<protein>
    <recommendedName>
        <fullName evidence="3">LysM domain-containing protein</fullName>
    </recommendedName>
</protein>
<dbReference type="SUPFAM" id="SSF48452">
    <property type="entry name" value="TPR-like"/>
    <property type="match status" value="1"/>
</dbReference>
<gene>
    <name evidence="4" type="ORF">METZ01_LOCUS317499</name>
</gene>
<evidence type="ECO:0000256" key="2">
    <source>
        <dbReference type="SAM" id="MobiDB-lite"/>
    </source>
</evidence>
<dbReference type="EMBL" id="UINC01102769">
    <property type="protein sequence ID" value="SVC64645.1"/>
    <property type="molecule type" value="Genomic_DNA"/>
</dbReference>
<dbReference type="Gene3D" id="3.10.350.10">
    <property type="entry name" value="LysM domain"/>
    <property type="match status" value="1"/>
</dbReference>
<keyword evidence="1" id="KW-0175">Coiled coil</keyword>
<name>A0A382NWB3_9ZZZZ</name>
<dbReference type="SMART" id="SM00257">
    <property type="entry name" value="LysM"/>
    <property type="match status" value="1"/>
</dbReference>
<dbReference type="Gene3D" id="1.25.40.10">
    <property type="entry name" value="Tetratricopeptide repeat domain"/>
    <property type="match status" value="1"/>
</dbReference>
<reference evidence="4" key="1">
    <citation type="submission" date="2018-05" db="EMBL/GenBank/DDBJ databases">
        <authorList>
            <person name="Lanie J.A."/>
            <person name="Ng W.-L."/>
            <person name="Kazmierczak K.M."/>
            <person name="Andrzejewski T.M."/>
            <person name="Davidsen T.M."/>
            <person name="Wayne K.J."/>
            <person name="Tettelin H."/>
            <person name="Glass J.I."/>
            <person name="Rusch D."/>
            <person name="Podicherti R."/>
            <person name="Tsui H.-C.T."/>
            <person name="Winkler M.E."/>
        </authorList>
    </citation>
    <scope>NUCLEOTIDE SEQUENCE</scope>
</reference>
<feature type="compositionally biased region" description="Polar residues" evidence="2">
    <location>
        <begin position="165"/>
        <end position="178"/>
    </location>
</feature>
<feature type="coiled-coil region" evidence="1">
    <location>
        <begin position="119"/>
        <end position="146"/>
    </location>
</feature>
<dbReference type="InterPro" id="IPR011990">
    <property type="entry name" value="TPR-like_helical_dom_sf"/>
</dbReference>
<dbReference type="PROSITE" id="PS51782">
    <property type="entry name" value="LYSM"/>
    <property type="match status" value="1"/>
</dbReference>
<dbReference type="CDD" id="cd00118">
    <property type="entry name" value="LysM"/>
    <property type="match status" value="1"/>
</dbReference>
<feature type="domain" description="LysM" evidence="3">
    <location>
        <begin position="184"/>
        <end position="228"/>
    </location>
</feature>
<evidence type="ECO:0000313" key="4">
    <source>
        <dbReference type="EMBL" id="SVC64645.1"/>
    </source>
</evidence>
<accession>A0A382NWB3</accession>
<dbReference type="InterPro" id="IPR019734">
    <property type="entry name" value="TPR_rpt"/>
</dbReference>
<dbReference type="SUPFAM" id="SSF54106">
    <property type="entry name" value="LysM domain"/>
    <property type="match status" value="1"/>
</dbReference>
<dbReference type="Pfam" id="PF00515">
    <property type="entry name" value="TPR_1"/>
    <property type="match status" value="1"/>
</dbReference>
<evidence type="ECO:0000256" key="1">
    <source>
        <dbReference type="SAM" id="Coils"/>
    </source>
</evidence>
<dbReference type="InterPro" id="IPR036779">
    <property type="entry name" value="LysM_dom_sf"/>
</dbReference>
<dbReference type="InterPro" id="IPR018392">
    <property type="entry name" value="LysM"/>
</dbReference>
<proteinExistence type="predicted"/>